<dbReference type="STRING" id="520767.ATZ99_15570"/>
<comment type="subcellular location">
    <subcellularLocation>
        <location evidence="1">Cell membrane</location>
        <topology evidence="1">Multi-pass membrane protein</topology>
    </subcellularLocation>
</comment>
<keyword evidence="2" id="KW-0813">Transport</keyword>
<feature type="transmembrane region" description="Helical" evidence="9">
    <location>
        <begin position="36"/>
        <end position="54"/>
    </location>
</feature>
<evidence type="ECO:0000313" key="12">
    <source>
        <dbReference type="Proteomes" id="UP000075737"/>
    </source>
</evidence>
<dbReference type="PATRIC" id="fig|520767.4.peg.1666"/>
<proteinExistence type="inferred from homology"/>
<feature type="transmembrane region" description="Helical" evidence="9">
    <location>
        <begin position="136"/>
        <end position="162"/>
    </location>
</feature>
<feature type="transmembrane region" description="Helical" evidence="9">
    <location>
        <begin position="357"/>
        <end position="381"/>
    </location>
</feature>
<feature type="domain" description="Na+/H+ antiporter NhaC-like C-terminal" evidence="10">
    <location>
        <begin position="159"/>
        <end position="452"/>
    </location>
</feature>
<keyword evidence="5 9" id="KW-0812">Transmembrane</keyword>
<dbReference type="PANTHER" id="PTHR33451:SF3">
    <property type="entry name" value="MALATE-2H(+)_NA(+)-LACTATE ANTIPORTER"/>
    <property type="match status" value="1"/>
</dbReference>
<name>A0A161PU05_9FIRM</name>
<dbReference type="PANTHER" id="PTHR33451">
    <property type="entry name" value="MALATE-2H(+)/NA(+)-LACTATE ANTIPORTER"/>
    <property type="match status" value="1"/>
</dbReference>
<dbReference type="InterPro" id="IPR052180">
    <property type="entry name" value="NhaC_Na-H+_Antiporter"/>
</dbReference>
<dbReference type="RefSeq" id="WP_068748676.1">
    <property type="nucleotide sequence ID" value="NZ_LOHZ01000033.1"/>
</dbReference>
<feature type="transmembrane region" description="Helical" evidence="9">
    <location>
        <begin position="12"/>
        <end position="30"/>
    </location>
</feature>
<feature type="transmembrane region" description="Helical" evidence="9">
    <location>
        <begin position="74"/>
        <end position="97"/>
    </location>
</feature>
<dbReference type="EMBL" id="LOHZ01000033">
    <property type="protein sequence ID" value="KYO65521.1"/>
    <property type="molecule type" value="Genomic_DNA"/>
</dbReference>
<evidence type="ECO:0000259" key="10">
    <source>
        <dbReference type="Pfam" id="PF03553"/>
    </source>
</evidence>
<keyword evidence="4" id="KW-1003">Cell membrane</keyword>
<feature type="transmembrane region" description="Helical" evidence="9">
    <location>
        <begin position="196"/>
        <end position="213"/>
    </location>
</feature>
<keyword evidence="3" id="KW-0050">Antiport</keyword>
<evidence type="ECO:0000256" key="6">
    <source>
        <dbReference type="ARBA" id="ARBA00022989"/>
    </source>
</evidence>
<feature type="transmembrane region" description="Helical" evidence="9">
    <location>
        <begin position="258"/>
        <end position="275"/>
    </location>
</feature>
<reference evidence="11 12" key="1">
    <citation type="submission" date="2015-12" db="EMBL/GenBank/DDBJ databases">
        <title>Draft genome of Thermovenabulum gondwanense isolated from a red thermophilic microbial mat colonisisng an outflow channel of a bore well.</title>
        <authorList>
            <person name="Patel B.K."/>
        </authorList>
    </citation>
    <scope>NUCLEOTIDE SEQUENCE [LARGE SCALE GENOMIC DNA]</scope>
    <source>
        <strain evidence="11 12">R270</strain>
    </source>
</reference>
<evidence type="ECO:0000256" key="8">
    <source>
        <dbReference type="ARBA" id="ARBA00038435"/>
    </source>
</evidence>
<evidence type="ECO:0000256" key="7">
    <source>
        <dbReference type="ARBA" id="ARBA00023136"/>
    </source>
</evidence>
<dbReference type="Pfam" id="PF03553">
    <property type="entry name" value="Na_H_antiporter"/>
    <property type="match status" value="1"/>
</dbReference>
<dbReference type="Proteomes" id="UP000075737">
    <property type="component" value="Unassembled WGS sequence"/>
</dbReference>
<protein>
    <submittedName>
        <fullName evidence="11">Malate-2H(+)/Na(+)-lactate antiporter</fullName>
    </submittedName>
</protein>
<feature type="transmembrane region" description="Helical" evidence="9">
    <location>
        <begin position="402"/>
        <end position="426"/>
    </location>
</feature>
<evidence type="ECO:0000313" key="11">
    <source>
        <dbReference type="EMBL" id="KYO65521.1"/>
    </source>
</evidence>
<sequence length="460" mass="49513">MTDEKKLSTGRSIFLLIIAVATLLTLVIFVKSPTTISLAISAMIEIIFCMVWGFTWDELQRDIIENVKRMMPAVLILLCVGMLVGSWILCGTVPLLVYYGLKFLSPGIFLFAACIICSITSIFTGTSWGTLSTVGIALMAVSAGLGIPAYYTAGAVTVGAIFGDKLSPLSDTTVLASAVAEVDIREHMKHMLYTTLPGWIISLILYLFIGLSFKKGTFNAEMTDLIIKTIADKFNLNILLLLPPIIVLYLIFKGKPAIPVFGAGIILGAIFALVFQGAGVKTIATTLNSGFQISTGVAAVDKMLMRGGLSSMLGTVALLIFSAVFGSPLKTAGVIDMIVNKIQEVAKNDKQIMVSTYILHSLLFTIIGSYYVTFSAFGPIFKKVFDKYYLHGKNLSRLLEDTGTAFAPLVPWSVTGAFVASTLGVATGEFALFAPMLYLGIILGITYSITGFKIIKIDKV</sequence>
<feature type="transmembrane region" description="Helical" evidence="9">
    <location>
        <begin position="432"/>
        <end position="455"/>
    </location>
</feature>
<accession>A0A161PU05</accession>
<evidence type="ECO:0000256" key="3">
    <source>
        <dbReference type="ARBA" id="ARBA00022449"/>
    </source>
</evidence>
<feature type="transmembrane region" description="Helical" evidence="9">
    <location>
        <begin position="234"/>
        <end position="252"/>
    </location>
</feature>
<dbReference type="InterPro" id="IPR004770">
    <property type="entry name" value="Na/H_antiport_NhaC"/>
</dbReference>
<dbReference type="NCBIfam" id="TIGR00931">
    <property type="entry name" value="antiport_nhaC"/>
    <property type="match status" value="1"/>
</dbReference>
<feature type="transmembrane region" description="Helical" evidence="9">
    <location>
        <begin position="312"/>
        <end position="329"/>
    </location>
</feature>
<gene>
    <name evidence="11" type="primary">mleN_5</name>
    <name evidence="11" type="ORF">ATZ99_15570</name>
</gene>
<dbReference type="GO" id="GO:0015297">
    <property type="term" value="F:antiporter activity"/>
    <property type="evidence" value="ECO:0007669"/>
    <property type="project" value="UniProtKB-KW"/>
</dbReference>
<evidence type="ECO:0000256" key="1">
    <source>
        <dbReference type="ARBA" id="ARBA00004651"/>
    </source>
</evidence>
<evidence type="ECO:0000256" key="5">
    <source>
        <dbReference type="ARBA" id="ARBA00022692"/>
    </source>
</evidence>
<keyword evidence="12" id="KW-1185">Reference proteome</keyword>
<keyword evidence="7 9" id="KW-0472">Membrane</keyword>
<keyword evidence="6 9" id="KW-1133">Transmembrane helix</keyword>
<dbReference type="AlphaFoldDB" id="A0A161PU05"/>
<comment type="caution">
    <text evidence="11">The sequence shown here is derived from an EMBL/GenBank/DDBJ whole genome shotgun (WGS) entry which is preliminary data.</text>
</comment>
<dbReference type="GO" id="GO:0005886">
    <property type="term" value="C:plasma membrane"/>
    <property type="evidence" value="ECO:0007669"/>
    <property type="project" value="UniProtKB-SubCell"/>
</dbReference>
<feature type="transmembrane region" description="Helical" evidence="9">
    <location>
        <begin position="103"/>
        <end position="124"/>
    </location>
</feature>
<comment type="similarity">
    <text evidence="8">Belongs to the NhaC Na(+)/H(+) (TC 2.A.35) antiporter family.</text>
</comment>
<evidence type="ECO:0000256" key="9">
    <source>
        <dbReference type="SAM" id="Phobius"/>
    </source>
</evidence>
<dbReference type="InterPro" id="IPR018461">
    <property type="entry name" value="Na/H_Antiport_NhaC-like_C"/>
</dbReference>
<organism evidence="11 12">
    <name type="scientific">Thermovenabulum gondwanense</name>
    <dbReference type="NCBI Taxonomy" id="520767"/>
    <lineage>
        <taxon>Bacteria</taxon>
        <taxon>Bacillati</taxon>
        <taxon>Bacillota</taxon>
        <taxon>Clostridia</taxon>
        <taxon>Thermosediminibacterales</taxon>
        <taxon>Thermosediminibacteraceae</taxon>
        <taxon>Thermovenabulum</taxon>
    </lineage>
</organism>
<dbReference type="OrthoDB" id="9762978at2"/>
<evidence type="ECO:0000256" key="4">
    <source>
        <dbReference type="ARBA" id="ARBA00022475"/>
    </source>
</evidence>
<evidence type="ECO:0000256" key="2">
    <source>
        <dbReference type="ARBA" id="ARBA00022448"/>
    </source>
</evidence>